<comment type="caution">
    <text evidence="3">The sequence shown here is derived from an EMBL/GenBank/DDBJ whole genome shotgun (WGS) entry which is preliminary data.</text>
</comment>
<dbReference type="InterPro" id="IPR008900">
    <property type="entry name" value="Zot_N"/>
</dbReference>
<gene>
    <name evidence="3" type="ORF">NNO07_16155</name>
</gene>
<accession>A0ABT4Y6V5</accession>
<dbReference type="EMBL" id="JANEWF010000018">
    <property type="protein sequence ID" value="MDA8484606.1"/>
    <property type="molecule type" value="Genomic_DNA"/>
</dbReference>
<protein>
    <recommendedName>
        <fullName evidence="2">Zona occludens toxin N-terminal domain-containing protein</fullName>
    </recommendedName>
</protein>
<dbReference type="Gene3D" id="3.40.50.300">
    <property type="entry name" value="P-loop containing nucleotide triphosphate hydrolases"/>
    <property type="match status" value="1"/>
</dbReference>
<dbReference type="InterPro" id="IPR027417">
    <property type="entry name" value="P-loop_NTPase"/>
</dbReference>
<sequence length="368" mass="42779">MAVYIVTGKLGAGKTLLLVMQILKYLKARRRVAINVDVFMNKLCKPDNTYSRLVRLPDLPSASDLRGLGVGHETYDEEMFGGIFLDEAGVWLNSRDWNQGGRSDLLKFFLYLRKRRWDLWLCVQNLNVIDKQVRESIAEHVVYINRWDRLKVPFMFRWPLQLLTLGRWKGRLPKLHQAIVKYGAKFNSPKVDDWYYRGEEFYDYYDTTQEYDEGYDKGSYSMLPPGYWRRRLPRALRNWRFFMRTTRIFFRRTRVLNAFFLGSVCALLLAVPIFGAIAFTTQPATVVQEQTAAPVPVPAATQPLADEYGELRIATYGRLAGSTLYVFRDSQGQRIAQDDLIAKGITVKDRGPREALLVREADYHSVFR</sequence>
<keyword evidence="1" id="KW-0472">Membrane</keyword>
<organism evidence="3 4">
    <name type="scientific">Metapseudomonas resinovorans</name>
    <name type="common">Pseudomonas resinovorans</name>
    <dbReference type="NCBI Taxonomy" id="53412"/>
    <lineage>
        <taxon>Bacteria</taxon>
        <taxon>Pseudomonadati</taxon>
        <taxon>Pseudomonadota</taxon>
        <taxon>Gammaproteobacteria</taxon>
        <taxon>Pseudomonadales</taxon>
        <taxon>Pseudomonadaceae</taxon>
        <taxon>Metapseudomonas</taxon>
    </lineage>
</organism>
<keyword evidence="1" id="KW-1133">Transmembrane helix</keyword>
<feature type="transmembrane region" description="Helical" evidence="1">
    <location>
        <begin position="255"/>
        <end position="279"/>
    </location>
</feature>
<evidence type="ECO:0000256" key="1">
    <source>
        <dbReference type="SAM" id="Phobius"/>
    </source>
</evidence>
<name>A0ABT4Y6V5_METRE</name>
<feature type="domain" description="Zona occludens toxin N-terminal" evidence="2">
    <location>
        <begin position="2"/>
        <end position="156"/>
    </location>
</feature>
<dbReference type="Proteomes" id="UP001211689">
    <property type="component" value="Unassembled WGS sequence"/>
</dbReference>
<dbReference type="Pfam" id="PF05707">
    <property type="entry name" value="Zot"/>
    <property type="match status" value="1"/>
</dbReference>
<evidence type="ECO:0000313" key="4">
    <source>
        <dbReference type="Proteomes" id="UP001211689"/>
    </source>
</evidence>
<dbReference type="RefSeq" id="WP_271471306.1">
    <property type="nucleotide sequence ID" value="NZ_JANEWF010000018.1"/>
</dbReference>
<proteinExistence type="predicted"/>
<evidence type="ECO:0000313" key="3">
    <source>
        <dbReference type="EMBL" id="MDA8484606.1"/>
    </source>
</evidence>
<evidence type="ECO:0000259" key="2">
    <source>
        <dbReference type="Pfam" id="PF05707"/>
    </source>
</evidence>
<keyword evidence="4" id="KW-1185">Reference proteome</keyword>
<reference evidence="3 4" key="1">
    <citation type="submission" date="2022-07" db="EMBL/GenBank/DDBJ databases">
        <title>Genome Analysis of Selected Gammaproteobacteria from Nigerian Food snails.</title>
        <authorList>
            <person name="Okafor A.C."/>
        </authorList>
    </citation>
    <scope>NUCLEOTIDE SEQUENCE [LARGE SCALE GENOMIC DNA]</scope>
    <source>
        <strain evidence="3 4">Awg 2</strain>
    </source>
</reference>
<keyword evidence="1" id="KW-0812">Transmembrane</keyword>